<dbReference type="OrthoDB" id="3781687at2759"/>
<organism evidence="3 4">
    <name type="scientific">Paraphaeosphaeria sporulosa</name>
    <dbReference type="NCBI Taxonomy" id="1460663"/>
    <lineage>
        <taxon>Eukaryota</taxon>
        <taxon>Fungi</taxon>
        <taxon>Dikarya</taxon>
        <taxon>Ascomycota</taxon>
        <taxon>Pezizomycotina</taxon>
        <taxon>Dothideomycetes</taxon>
        <taxon>Pleosporomycetidae</taxon>
        <taxon>Pleosporales</taxon>
        <taxon>Massarineae</taxon>
        <taxon>Didymosphaeriaceae</taxon>
        <taxon>Paraphaeosphaeria</taxon>
    </lineage>
</organism>
<dbReference type="AlphaFoldDB" id="A0A177C0C9"/>
<name>A0A177C0C9_9PLEO</name>
<accession>A0A177C0C9</accession>
<feature type="region of interest" description="Disordered" evidence="2">
    <location>
        <begin position="293"/>
        <end position="315"/>
    </location>
</feature>
<reference evidence="3 4" key="1">
    <citation type="submission" date="2016-05" db="EMBL/GenBank/DDBJ databases">
        <title>Comparative analysis of secretome profiles of manganese(II)-oxidizing ascomycete fungi.</title>
        <authorList>
            <consortium name="DOE Joint Genome Institute"/>
            <person name="Zeiner C.A."/>
            <person name="Purvine S.O."/>
            <person name="Zink E.M."/>
            <person name="Wu S."/>
            <person name="Pasa-Tolic L."/>
            <person name="Chaput D.L."/>
            <person name="Haridas S."/>
            <person name="Grigoriev I.V."/>
            <person name="Santelli C.M."/>
            <person name="Hansel C.M."/>
        </authorList>
    </citation>
    <scope>NUCLEOTIDE SEQUENCE [LARGE SCALE GENOMIC DNA]</scope>
    <source>
        <strain evidence="3 4">AP3s5-JAC2a</strain>
    </source>
</reference>
<feature type="compositionally biased region" description="Basic and acidic residues" evidence="2">
    <location>
        <begin position="186"/>
        <end position="208"/>
    </location>
</feature>
<dbReference type="InParanoid" id="A0A177C0C9"/>
<feature type="region of interest" description="Disordered" evidence="2">
    <location>
        <begin position="369"/>
        <end position="413"/>
    </location>
</feature>
<keyword evidence="1" id="KW-0175">Coiled coil</keyword>
<gene>
    <name evidence="3" type="ORF">CC84DRAFT_1209336</name>
</gene>
<feature type="region of interest" description="Disordered" evidence="2">
    <location>
        <begin position="121"/>
        <end position="140"/>
    </location>
</feature>
<feature type="coiled-coil region" evidence="1">
    <location>
        <begin position="261"/>
        <end position="288"/>
    </location>
</feature>
<dbReference type="RefSeq" id="XP_018030714.1">
    <property type="nucleotide sequence ID" value="XM_018182213.1"/>
</dbReference>
<dbReference type="Proteomes" id="UP000077069">
    <property type="component" value="Unassembled WGS sequence"/>
</dbReference>
<evidence type="ECO:0000313" key="4">
    <source>
        <dbReference type="Proteomes" id="UP000077069"/>
    </source>
</evidence>
<evidence type="ECO:0000313" key="3">
    <source>
        <dbReference type="EMBL" id="OAG00349.1"/>
    </source>
</evidence>
<protein>
    <submittedName>
        <fullName evidence="3">Uncharacterized protein</fullName>
    </submittedName>
</protein>
<evidence type="ECO:0000256" key="2">
    <source>
        <dbReference type="SAM" id="MobiDB-lite"/>
    </source>
</evidence>
<proteinExistence type="predicted"/>
<feature type="compositionally biased region" description="Basic residues" evidence="2">
    <location>
        <begin position="175"/>
        <end position="185"/>
    </location>
</feature>
<feature type="region of interest" description="Disordered" evidence="2">
    <location>
        <begin position="151"/>
        <end position="257"/>
    </location>
</feature>
<dbReference type="EMBL" id="KV441559">
    <property type="protein sequence ID" value="OAG00349.1"/>
    <property type="molecule type" value="Genomic_DNA"/>
</dbReference>
<feature type="compositionally biased region" description="Acidic residues" evidence="2">
    <location>
        <begin position="400"/>
        <end position="413"/>
    </location>
</feature>
<dbReference type="GeneID" id="28765699"/>
<feature type="compositionally biased region" description="Polar residues" evidence="2">
    <location>
        <begin position="301"/>
        <end position="315"/>
    </location>
</feature>
<feature type="compositionally biased region" description="Pro residues" evidence="2">
    <location>
        <begin position="218"/>
        <end position="227"/>
    </location>
</feature>
<evidence type="ECO:0000256" key="1">
    <source>
        <dbReference type="SAM" id="Coils"/>
    </source>
</evidence>
<sequence>MGRFETLKPETQDMVNAIIPAIASSYKIDPENFKDIIPEDIRMRQWDCERRDHIKDKPEDEPRNWGVEFLKSLQAIARLNGGDLGAVQARLRELVAKHDEKHPWARLEDIRQIKAECLNPRLRNPNAQEPASESSSDDSLDSYLEELVEQDLPKGMKRGQNEAYESRVQGWWKPAKPKKPKKPVRLRRDPDVGWDRRGKDKSKSRDFRQISTDSGTPDPLPEDSPAPKPKRRRLNSKAAVIKKESPTVIDEESDEDVPVEVKKLQAELEAAEAELEVKRKRFKFLEAKEKAQAAKVAREASTGSASGPSLNSRYSVNRYTSYNNYEDDDNRNGHNKHNGFTGFQRFDGSDINHGFRGFNGFKGFTDRNGHSPYPLQTNYPARKYSDSQNLPLPEDYYQNSDEEDPEDVDDDDE</sequence>
<keyword evidence="4" id="KW-1185">Reference proteome</keyword>